<dbReference type="InterPro" id="IPR051599">
    <property type="entry name" value="Cell_Envelope_Assoc"/>
</dbReference>
<evidence type="ECO:0000256" key="1">
    <source>
        <dbReference type="SAM" id="Phobius"/>
    </source>
</evidence>
<proteinExistence type="predicted"/>
<feature type="transmembrane region" description="Helical" evidence="1">
    <location>
        <begin position="6"/>
        <end position="30"/>
    </location>
</feature>
<dbReference type="GO" id="GO:0043164">
    <property type="term" value="P:Gram-negative-bacterium-type cell wall biogenesis"/>
    <property type="evidence" value="ECO:0007669"/>
    <property type="project" value="TreeGrafter"/>
</dbReference>
<keyword evidence="4" id="KW-1185">Reference proteome</keyword>
<keyword evidence="1" id="KW-0812">Transmembrane</keyword>
<sequence length="250" mass="27348">MFYILLLVTSFLLPPGLWILVLVGFGCIIFRRNRRISIFFFAFVLIFYLSTTSLVSQALIRSLENDYSTPEMPEGDVIVVLMGGATADTPGIGGPGHPSGETSGRLITAAALQRALGLPILVSGGQVYPDSASEGDTGKKTLISLGIPPAMINVENASRNTAENAEYTASMLREMKAEKPILVTSAIHMARSVLYFKQVGMEPLPYPTAYLSNRKFVWHTRLLYPSYDAVNDTGHALKEYLGIISIRLFP</sequence>
<dbReference type="GO" id="GO:0000270">
    <property type="term" value="P:peptidoglycan metabolic process"/>
    <property type="evidence" value="ECO:0007669"/>
    <property type="project" value="TreeGrafter"/>
</dbReference>
<feature type="domain" description="DUF218" evidence="2">
    <location>
        <begin position="76"/>
        <end position="242"/>
    </location>
</feature>
<accession>A0A9W5S0L5</accession>
<dbReference type="Proteomes" id="UP000053750">
    <property type="component" value="Unassembled WGS sequence"/>
</dbReference>
<dbReference type="Gene3D" id="3.40.50.620">
    <property type="entry name" value="HUPs"/>
    <property type="match status" value="1"/>
</dbReference>
<dbReference type="CDD" id="cd06259">
    <property type="entry name" value="YdcF-like"/>
    <property type="match status" value="1"/>
</dbReference>
<dbReference type="Pfam" id="PF02698">
    <property type="entry name" value="DUF218"/>
    <property type="match status" value="1"/>
</dbReference>
<keyword evidence="1" id="KW-0472">Membrane</keyword>
<protein>
    <submittedName>
        <fullName evidence="3">Membrane protein</fullName>
    </submittedName>
</protein>
<dbReference type="RefSeq" id="WP_036581940.1">
    <property type="nucleotide sequence ID" value="NZ_KK082142.1"/>
</dbReference>
<reference evidence="3 4" key="1">
    <citation type="submission" date="2014-02" db="EMBL/GenBank/DDBJ databases">
        <title>Genome sequence of Paenibacillus darwinianus reveals adaptive mechanisms for survival in Antarctic soils.</title>
        <authorList>
            <person name="Dsouza M."/>
            <person name="Taylor M.W."/>
            <person name="Turner S.J."/>
            <person name="Aislabie J."/>
        </authorList>
    </citation>
    <scope>NUCLEOTIDE SEQUENCE [LARGE SCALE GENOMIC DNA]</scope>
    <source>
        <strain evidence="3 4">CE1</strain>
    </source>
</reference>
<dbReference type="GO" id="GO:0005886">
    <property type="term" value="C:plasma membrane"/>
    <property type="evidence" value="ECO:0007669"/>
    <property type="project" value="TreeGrafter"/>
</dbReference>
<evidence type="ECO:0000259" key="2">
    <source>
        <dbReference type="Pfam" id="PF02698"/>
    </source>
</evidence>
<keyword evidence="1" id="KW-1133">Transmembrane helix</keyword>
<dbReference type="AlphaFoldDB" id="A0A9W5S0L5"/>
<dbReference type="InterPro" id="IPR003848">
    <property type="entry name" value="DUF218"/>
</dbReference>
<comment type="caution">
    <text evidence="3">The sequence shown here is derived from an EMBL/GenBank/DDBJ whole genome shotgun (WGS) entry which is preliminary data.</text>
</comment>
<organism evidence="3 4">
    <name type="scientific">Paenibacillus darwinianus</name>
    <dbReference type="NCBI Taxonomy" id="1380763"/>
    <lineage>
        <taxon>Bacteria</taxon>
        <taxon>Bacillati</taxon>
        <taxon>Bacillota</taxon>
        <taxon>Bacilli</taxon>
        <taxon>Bacillales</taxon>
        <taxon>Paenibacillaceae</taxon>
        <taxon>Paenibacillus</taxon>
    </lineage>
</organism>
<dbReference type="PANTHER" id="PTHR30336:SF4">
    <property type="entry name" value="ENVELOPE BIOGENESIS FACTOR ELYC"/>
    <property type="match status" value="1"/>
</dbReference>
<dbReference type="InterPro" id="IPR014729">
    <property type="entry name" value="Rossmann-like_a/b/a_fold"/>
</dbReference>
<evidence type="ECO:0000313" key="3">
    <source>
        <dbReference type="EMBL" id="EXX87939.1"/>
    </source>
</evidence>
<feature type="transmembrane region" description="Helical" evidence="1">
    <location>
        <begin position="37"/>
        <end position="60"/>
    </location>
</feature>
<evidence type="ECO:0000313" key="4">
    <source>
        <dbReference type="Proteomes" id="UP000053750"/>
    </source>
</evidence>
<gene>
    <name evidence="3" type="ORF">BG53_02830</name>
</gene>
<name>A0A9W5S0L5_9BACL</name>
<dbReference type="EMBL" id="JFHU01000139">
    <property type="protein sequence ID" value="EXX87939.1"/>
    <property type="molecule type" value="Genomic_DNA"/>
</dbReference>
<dbReference type="PANTHER" id="PTHR30336">
    <property type="entry name" value="INNER MEMBRANE PROTEIN, PROBABLE PERMEASE"/>
    <property type="match status" value="1"/>
</dbReference>